<name>A0A936NBJ4_9ACTN</name>
<comment type="caution">
    <text evidence="2">The sequence shown here is derived from an EMBL/GenBank/DDBJ whole genome shotgun (WGS) entry which is preliminary data.</text>
</comment>
<dbReference type="EMBL" id="JADJZA010000002">
    <property type="protein sequence ID" value="MBK9296408.1"/>
    <property type="molecule type" value="Genomic_DNA"/>
</dbReference>
<organism evidence="2 3">
    <name type="scientific">Candidatus Neomicrothrix subdominans</name>
    <dbReference type="NCBI Taxonomy" id="2954438"/>
    <lineage>
        <taxon>Bacteria</taxon>
        <taxon>Bacillati</taxon>
        <taxon>Actinomycetota</taxon>
        <taxon>Acidimicrobiia</taxon>
        <taxon>Acidimicrobiales</taxon>
        <taxon>Microthrixaceae</taxon>
        <taxon>Candidatus Neomicrothrix</taxon>
    </lineage>
</organism>
<dbReference type="Proteomes" id="UP000727993">
    <property type="component" value="Unassembled WGS sequence"/>
</dbReference>
<sequence length="405" mass="45126">MSGDVSLQVLILIPLITGFIGMATNWAAVKMIFLPRRFVGIGRIGWQGVVPARNDQFASESADSVGKVISARELAERLDPREMQSEIAERLDKELPELLHMSFDVIRPGRWDEMAPVARDMVVGQVRSEVLKLATEVFEDVREISDETLDLHALVFELLAGANADRLSDLFQRMGRKELRFIVYYGGIFGLLVGVAQAALYGVLGQWWLMPIIGVLVGLGTNWLALQMIFRPLEERRFLGIIRYQGMFSKRQPEIAAEYADVVANEIFTPSNLIRVLAEGQTGVRIATVLLRRITAAIDEQRPVVAMLTETEVTDQQVREVQVLLVTHLGRRLPEIREDIDEVVHAKLGVAELVRNRIASMSKPEFERLLRGIFEEDELTLIVIGGVLGGLVGLIQAGIVLAQAV</sequence>
<feature type="transmembrane region" description="Helical" evidence="1">
    <location>
        <begin position="181"/>
        <end position="201"/>
    </location>
</feature>
<dbReference type="PANTHER" id="PTHR35791">
    <property type="entry name" value="UPF0754 MEMBRANE PROTEIN YHEB"/>
    <property type="match status" value="1"/>
</dbReference>
<feature type="transmembrane region" description="Helical" evidence="1">
    <location>
        <begin position="379"/>
        <end position="402"/>
    </location>
</feature>
<protein>
    <submittedName>
        <fullName evidence="2">DUF445 family protein</fullName>
    </submittedName>
</protein>
<reference evidence="2 3" key="1">
    <citation type="submission" date="2020-10" db="EMBL/GenBank/DDBJ databases">
        <title>Connecting structure to function with the recovery of over 1000 high-quality activated sludge metagenome-assembled genomes encoding full-length rRNA genes using long-read sequencing.</title>
        <authorList>
            <person name="Singleton C.M."/>
            <person name="Petriglieri F."/>
            <person name="Kristensen J.M."/>
            <person name="Kirkegaard R.H."/>
            <person name="Michaelsen T.Y."/>
            <person name="Andersen M.H."/>
            <person name="Karst S.M."/>
            <person name="Dueholm M.S."/>
            <person name="Nielsen P.H."/>
            <person name="Albertsen M."/>
        </authorList>
    </citation>
    <scope>NUCLEOTIDE SEQUENCE [LARGE SCALE GENOMIC DNA]</scope>
    <source>
        <strain evidence="2">Lyne_18-Q3-R50-59_MAXAC.006</strain>
    </source>
</reference>
<dbReference type="PANTHER" id="PTHR35791:SF1">
    <property type="entry name" value="UPF0754 MEMBRANE PROTEIN YHEB"/>
    <property type="match status" value="1"/>
</dbReference>
<evidence type="ECO:0000256" key="1">
    <source>
        <dbReference type="SAM" id="Phobius"/>
    </source>
</evidence>
<keyword evidence="1" id="KW-0812">Transmembrane</keyword>
<gene>
    <name evidence="2" type="ORF">IPN02_06025</name>
</gene>
<proteinExistence type="predicted"/>
<evidence type="ECO:0000313" key="3">
    <source>
        <dbReference type="Proteomes" id="UP000727993"/>
    </source>
</evidence>
<evidence type="ECO:0000313" key="2">
    <source>
        <dbReference type="EMBL" id="MBK9296408.1"/>
    </source>
</evidence>
<feature type="transmembrane region" description="Helical" evidence="1">
    <location>
        <begin position="6"/>
        <end position="28"/>
    </location>
</feature>
<keyword evidence="1" id="KW-1133">Transmembrane helix</keyword>
<keyword evidence="1" id="KW-0472">Membrane</keyword>
<feature type="transmembrane region" description="Helical" evidence="1">
    <location>
        <begin position="207"/>
        <end position="230"/>
    </location>
</feature>
<accession>A0A936NBJ4</accession>
<dbReference type="AlphaFoldDB" id="A0A936NBJ4"/>